<feature type="transmembrane region" description="Helical" evidence="1">
    <location>
        <begin position="178"/>
        <end position="202"/>
    </location>
</feature>
<dbReference type="InterPro" id="IPR029151">
    <property type="entry name" value="Sensor-like_sf"/>
</dbReference>
<feature type="transmembrane region" description="Helical" evidence="1">
    <location>
        <begin position="6"/>
        <end position="28"/>
    </location>
</feature>
<keyword evidence="1" id="KW-1133">Transmembrane helix</keyword>
<comment type="caution">
    <text evidence="2">The sequence shown here is derived from an EMBL/GenBank/DDBJ whole genome shotgun (WGS) entry which is preliminary data.</text>
</comment>
<evidence type="ECO:0008006" key="3">
    <source>
        <dbReference type="Google" id="ProtNLM"/>
    </source>
</evidence>
<accession>X0WQR3</accession>
<name>X0WQR3_9ZZZZ</name>
<dbReference type="SUPFAM" id="SSF103190">
    <property type="entry name" value="Sensory domain-like"/>
    <property type="match status" value="1"/>
</dbReference>
<evidence type="ECO:0000313" key="2">
    <source>
        <dbReference type="EMBL" id="GAG25542.1"/>
    </source>
</evidence>
<feature type="non-terminal residue" evidence="2">
    <location>
        <position position="232"/>
    </location>
</feature>
<dbReference type="EMBL" id="BARS01030764">
    <property type="protein sequence ID" value="GAG25542.1"/>
    <property type="molecule type" value="Genomic_DNA"/>
</dbReference>
<keyword evidence="1" id="KW-0472">Membrane</keyword>
<dbReference type="Gene3D" id="6.10.340.10">
    <property type="match status" value="1"/>
</dbReference>
<sequence length="232" mass="25736">MLTRYLAVRVNLIITLILCVAMGTSTYLTKKNWEQQAIEEAMTKATIMSATIMNSIIVEMSGFCQKDVQKIVANVGAVPEIETVRIFDEDGIITYSAAPNEVGRAVDSLDYSVYQSEEKARPFKSEGSGSRSFCMVQPIENALECRRCHGNEREILGVLDVCVSMAETEKRIAGNSKFLFASTFTTVGLVVLAISLSLWILVNRPVNRLVRTMAKAEKGNLKARARISRKDE</sequence>
<dbReference type="CDD" id="cd18773">
    <property type="entry name" value="PDC1_HK_sensor"/>
    <property type="match status" value="1"/>
</dbReference>
<evidence type="ECO:0000256" key="1">
    <source>
        <dbReference type="SAM" id="Phobius"/>
    </source>
</evidence>
<dbReference type="CDD" id="cd06225">
    <property type="entry name" value="HAMP"/>
    <property type="match status" value="1"/>
</dbReference>
<organism evidence="2">
    <name type="scientific">marine sediment metagenome</name>
    <dbReference type="NCBI Taxonomy" id="412755"/>
    <lineage>
        <taxon>unclassified sequences</taxon>
        <taxon>metagenomes</taxon>
        <taxon>ecological metagenomes</taxon>
    </lineage>
</organism>
<dbReference type="Gene3D" id="3.30.450.290">
    <property type="match status" value="1"/>
</dbReference>
<reference evidence="2" key="1">
    <citation type="journal article" date="2014" name="Front. Microbiol.">
        <title>High frequency of phylogenetically diverse reductive dehalogenase-homologous genes in deep subseafloor sedimentary metagenomes.</title>
        <authorList>
            <person name="Kawai M."/>
            <person name="Futagami T."/>
            <person name="Toyoda A."/>
            <person name="Takaki Y."/>
            <person name="Nishi S."/>
            <person name="Hori S."/>
            <person name="Arai W."/>
            <person name="Tsubouchi T."/>
            <person name="Morono Y."/>
            <person name="Uchiyama I."/>
            <person name="Ito T."/>
            <person name="Fujiyama A."/>
            <person name="Inagaki F."/>
            <person name="Takami H."/>
        </authorList>
    </citation>
    <scope>NUCLEOTIDE SEQUENCE</scope>
    <source>
        <strain evidence="2">Expedition CK06-06</strain>
    </source>
</reference>
<keyword evidence="1" id="KW-0812">Transmembrane</keyword>
<gene>
    <name evidence="2" type="ORF">S01H1_47948</name>
</gene>
<protein>
    <recommendedName>
        <fullName evidence="3">HAMP domain-containing protein</fullName>
    </recommendedName>
</protein>
<proteinExistence type="predicted"/>
<dbReference type="AlphaFoldDB" id="X0WQR3"/>